<dbReference type="AlphaFoldDB" id="A0A6A8XJW4"/>
<organism evidence="1">
    <name type="scientific">Klebsiella pneumoniae</name>
    <dbReference type="NCBI Taxonomy" id="573"/>
    <lineage>
        <taxon>Bacteria</taxon>
        <taxon>Pseudomonadati</taxon>
        <taxon>Pseudomonadota</taxon>
        <taxon>Gammaproteobacteria</taxon>
        <taxon>Enterobacterales</taxon>
        <taxon>Enterobacteriaceae</taxon>
        <taxon>Klebsiella/Raoultella group</taxon>
        <taxon>Klebsiella</taxon>
        <taxon>Klebsiella pneumoniae complex</taxon>
    </lineage>
</organism>
<evidence type="ECO:0000313" key="1">
    <source>
        <dbReference type="EMBL" id="MTZ06707.1"/>
    </source>
</evidence>
<gene>
    <name evidence="2" type="ORF">DW286_13135</name>
    <name evidence="1" type="ORF">GNE73_00130</name>
</gene>
<reference evidence="1" key="2">
    <citation type="submission" date="2019-11" db="EMBL/GenBank/DDBJ databases">
        <title>Emergence of a novel subclone of carbapenem-resistant Klebsiella pneumoniae ST11 with enhanced virulence and transmissibility: a molecular epidemiological, clinical, genomic study.</title>
        <authorList>
            <person name="Zhou K."/>
        </authorList>
    </citation>
    <scope>NUCLEOTIDE SEQUENCE</scope>
    <source>
        <strain evidence="1">KP_33316</strain>
    </source>
</reference>
<accession>A0A6A8XJW4</accession>
<evidence type="ECO:0000313" key="2">
    <source>
        <dbReference type="EMBL" id="RDT91700.1"/>
    </source>
</evidence>
<protein>
    <submittedName>
        <fullName evidence="1">Uncharacterized protein</fullName>
    </submittedName>
</protein>
<reference evidence="2" key="1">
    <citation type="submission" date="2018-07" db="EMBL/GenBank/DDBJ databases">
        <title>Draft genome sequence of Klebsiella pneumoniae K293.</title>
        <authorList>
            <person name="He F."/>
        </authorList>
    </citation>
    <scope>NUCLEOTIDE SEQUENCE</scope>
    <source>
        <strain evidence="2">K293</strain>
    </source>
</reference>
<comment type="caution">
    <text evidence="1">The sequence shown here is derived from an EMBL/GenBank/DDBJ whole genome shotgun (WGS) entry which is preliminary data.</text>
</comment>
<sequence length="250" mass="26381">MGITLYTNNAFSSISDPDSYSPGFDTTLLRRAEIFTYTGIGSNLMPGEGLPSVAGTPSIIDGTPFAQFANNVSIAHLNLGIQDSEKQTWFIYFNPNSDPTQRLIMSSYGGTSPSNLPGAGIMVSAAGTLQLGLGYHDTTTDAYSVSFATLGGGDLSKPALLCVTLNGATATIEDLTHGLSASVTLTTGRVRAPNTIRVGKGAVSLWGSAAATSQIGAYFVFDRVLSVDEKTSMREYIRRCIQAKFPAEIL</sequence>
<name>A0A6A8XJW4_KLEPN</name>
<dbReference type="EMBL" id="QRCF01000012">
    <property type="protein sequence ID" value="RDT91700.1"/>
    <property type="molecule type" value="Genomic_DNA"/>
</dbReference>
<dbReference type="Proteomes" id="UP000254657">
    <property type="component" value="Unassembled WGS sequence"/>
</dbReference>
<dbReference type="EMBL" id="WNQA01000001">
    <property type="protein sequence ID" value="MTZ06707.1"/>
    <property type="molecule type" value="Genomic_DNA"/>
</dbReference>
<dbReference type="RefSeq" id="WP_094818792.1">
    <property type="nucleotide sequence ID" value="NZ_CABWPH010000006.1"/>
</dbReference>
<proteinExistence type="predicted"/>